<keyword evidence="1" id="KW-0040">ANK repeat</keyword>
<dbReference type="GeneID" id="98148398"/>
<dbReference type="RefSeq" id="XP_070884411.1">
    <property type="nucleotide sequence ID" value="XM_071033326.1"/>
</dbReference>
<comment type="caution">
    <text evidence="3">The sequence shown here is derived from an EMBL/GenBank/DDBJ whole genome shotgun (WGS) entry which is preliminary data.</text>
</comment>
<dbReference type="InterPro" id="IPR002110">
    <property type="entry name" value="Ankyrin_rpt"/>
</dbReference>
<evidence type="ECO:0000256" key="1">
    <source>
        <dbReference type="PROSITE-ProRule" id="PRU00023"/>
    </source>
</evidence>
<feature type="compositionally biased region" description="Polar residues" evidence="2">
    <location>
        <begin position="1"/>
        <end position="10"/>
    </location>
</feature>
<evidence type="ECO:0000313" key="3">
    <source>
        <dbReference type="EMBL" id="KAL2865432.1"/>
    </source>
</evidence>
<dbReference type="InterPro" id="IPR036770">
    <property type="entry name" value="Ankyrin_rpt-contain_sf"/>
</dbReference>
<dbReference type="Proteomes" id="UP001610432">
    <property type="component" value="Unassembled WGS sequence"/>
</dbReference>
<sequence>MVVSRASSSPLVAAIRSDDGDGSGTQKQAIAKKLLERCTNVNNVPPDKDVTPLQEALKKGDAKTAIFLLENGADPGCEWEKQPVLYLATLFQDMSVVRLHLDRGIDPSFTFEDKKYKVVVLDGGVIQQVEGILDELNLNRTEVKAAGIDYFAVEI</sequence>
<name>A0ABR4LLR3_9EURO</name>
<feature type="region of interest" description="Disordered" evidence="2">
    <location>
        <begin position="1"/>
        <end position="25"/>
    </location>
</feature>
<dbReference type="Gene3D" id="1.25.40.20">
    <property type="entry name" value="Ankyrin repeat-containing domain"/>
    <property type="match status" value="1"/>
</dbReference>
<reference evidence="3 4" key="1">
    <citation type="submission" date="2024-07" db="EMBL/GenBank/DDBJ databases">
        <title>Section-level genome sequencing and comparative genomics of Aspergillus sections Usti and Cavernicolus.</title>
        <authorList>
            <consortium name="Lawrence Berkeley National Laboratory"/>
            <person name="Nybo J.L."/>
            <person name="Vesth T.C."/>
            <person name="Theobald S."/>
            <person name="Frisvad J.C."/>
            <person name="Larsen T.O."/>
            <person name="Kjaerboelling I."/>
            <person name="Rothschild-Mancinelli K."/>
            <person name="Lyhne E.K."/>
            <person name="Kogle M.E."/>
            <person name="Barry K."/>
            <person name="Clum A."/>
            <person name="Na H."/>
            <person name="Ledsgaard L."/>
            <person name="Lin J."/>
            <person name="Lipzen A."/>
            <person name="Kuo A."/>
            <person name="Riley R."/>
            <person name="Mondo S."/>
            <person name="Labutti K."/>
            <person name="Haridas S."/>
            <person name="Pangalinan J."/>
            <person name="Salamov A.A."/>
            <person name="Simmons B.A."/>
            <person name="Magnuson J.K."/>
            <person name="Chen J."/>
            <person name="Drula E."/>
            <person name="Henrissat B."/>
            <person name="Wiebenga A."/>
            <person name="Lubbers R.J."/>
            <person name="Gomes A.C."/>
            <person name="Macurrencykelacurrency M.R."/>
            <person name="Stajich J."/>
            <person name="Grigoriev I.V."/>
            <person name="Mortensen U.H."/>
            <person name="De Vries R.P."/>
            <person name="Baker S.E."/>
            <person name="Andersen M.R."/>
        </authorList>
    </citation>
    <scope>NUCLEOTIDE SEQUENCE [LARGE SCALE GENOMIC DNA]</scope>
    <source>
        <strain evidence="3 4">CBS 449.75</strain>
    </source>
</reference>
<proteinExistence type="predicted"/>
<accession>A0ABR4LLR3</accession>
<evidence type="ECO:0000313" key="4">
    <source>
        <dbReference type="Proteomes" id="UP001610432"/>
    </source>
</evidence>
<feature type="repeat" description="ANK" evidence="1">
    <location>
        <begin position="48"/>
        <end position="74"/>
    </location>
</feature>
<dbReference type="EMBL" id="JBFXLQ010000032">
    <property type="protein sequence ID" value="KAL2865432.1"/>
    <property type="molecule type" value="Genomic_DNA"/>
</dbReference>
<dbReference type="SMART" id="SM00248">
    <property type="entry name" value="ANK"/>
    <property type="match status" value="3"/>
</dbReference>
<evidence type="ECO:0008006" key="5">
    <source>
        <dbReference type="Google" id="ProtNLM"/>
    </source>
</evidence>
<keyword evidence="4" id="KW-1185">Reference proteome</keyword>
<dbReference type="PROSITE" id="PS50088">
    <property type="entry name" value="ANK_REPEAT"/>
    <property type="match status" value="1"/>
</dbReference>
<gene>
    <name evidence="3" type="ORF">BJX67DRAFT_382918</name>
</gene>
<protein>
    <recommendedName>
        <fullName evidence="5">Ankyrin repeat protein</fullName>
    </recommendedName>
</protein>
<dbReference type="PROSITE" id="PS50297">
    <property type="entry name" value="ANK_REP_REGION"/>
    <property type="match status" value="1"/>
</dbReference>
<evidence type="ECO:0000256" key="2">
    <source>
        <dbReference type="SAM" id="MobiDB-lite"/>
    </source>
</evidence>
<dbReference type="SUPFAM" id="SSF48403">
    <property type="entry name" value="Ankyrin repeat"/>
    <property type="match status" value="1"/>
</dbReference>
<organism evidence="3 4">
    <name type="scientific">Aspergillus lucknowensis</name>
    <dbReference type="NCBI Taxonomy" id="176173"/>
    <lineage>
        <taxon>Eukaryota</taxon>
        <taxon>Fungi</taxon>
        <taxon>Dikarya</taxon>
        <taxon>Ascomycota</taxon>
        <taxon>Pezizomycotina</taxon>
        <taxon>Eurotiomycetes</taxon>
        <taxon>Eurotiomycetidae</taxon>
        <taxon>Eurotiales</taxon>
        <taxon>Aspergillaceae</taxon>
        <taxon>Aspergillus</taxon>
        <taxon>Aspergillus subgen. Nidulantes</taxon>
    </lineage>
</organism>